<dbReference type="Proteomes" id="UP001168821">
    <property type="component" value="Unassembled WGS sequence"/>
</dbReference>
<evidence type="ECO:0000256" key="3">
    <source>
        <dbReference type="ARBA" id="ARBA00022741"/>
    </source>
</evidence>
<keyword evidence="2" id="KW-0813">Transport</keyword>
<dbReference type="PANTHER" id="PTHR42798">
    <property type="entry name" value="LIPOPROTEIN-RELEASING SYSTEM ATP-BINDING PROTEIN LOLD"/>
    <property type="match status" value="1"/>
</dbReference>
<keyword evidence="3" id="KW-0547">Nucleotide-binding</keyword>
<dbReference type="InterPro" id="IPR017911">
    <property type="entry name" value="MacB-like_ATP-bd"/>
</dbReference>
<dbReference type="EMBL" id="JALNTZ010003478">
    <property type="protein sequence ID" value="KAJ3616451.1"/>
    <property type="molecule type" value="Genomic_DNA"/>
</dbReference>
<keyword evidence="4" id="KW-0067">ATP-binding</keyword>
<protein>
    <recommendedName>
        <fullName evidence="5">ABC transporter domain-containing protein</fullName>
    </recommendedName>
</protein>
<dbReference type="PROSITE" id="PS00211">
    <property type="entry name" value="ABC_TRANSPORTER_1"/>
    <property type="match status" value="1"/>
</dbReference>
<organism evidence="6 7">
    <name type="scientific">Zophobas morio</name>
    <dbReference type="NCBI Taxonomy" id="2755281"/>
    <lineage>
        <taxon>Eukaryota</taxon>
        <taxon>Metazoa</taxon>
        <taxon>Ecdysozoa</taxon>
        <taxon>Arthropoda</taxon>
        <taxon>Hexapoda</taxon>
        <taxon>Insecta</taxon>
        <taxon>Pterygota</taxon>
        <taxon>Neoptera</taxon>
        <taxon>Endopterygota</taxon>
        <taxon>Coleoptera</taxon>
        <taxon>Polyphaga</taxon>
        <taxon>Cucujiformia</taxon>
        <taxon>Tenebrionidae</taxon>
        <taxon>Zophobas</taxon>
    </lineage>
</organism>
<evidence type="ECO:0000256" key="4">
    <source>
        <dbReference type="ARBA" id="ARBA00022840"/>
    </source>
</evidence>
<comment type="similarity">
    <text evidence="1">Belongs to the ABC transporter superfamily.</text>
</comment>
<feature type="domain" description="ABC transporter" evidence="5">
    <location>
        <begin position="1"/>
        <end position="216"/>
    </location>
</feature>
<dbReference type="SUPFAM" id="SSF52540">
    <property type="entry name" value="P-loop containing nucleoside triphosphate hydrolases"/>
    <property type="match status" value="1"/>
</dbReference>
<name>A0AA38LYP6_9CUCU</name>
<dbReference type="GO" id="GO:0016887">
    <property type="term" value="F:ATP hydrolysis activity"/>
    <property type="evidence" value="ECO:0007669"/>
    <property type="project" value="InterPro"/>
</dbReference>
<proteinExistence type="inferred from homology"/>
<dbReference type="GO" id="GO:0005524">
    <property type="term" value="F:ATP binding"/>
    <property type="evidence" value="ECO:0007669"/>
    <property type="project" value="UniProtKB-KW"/>
</dbReference>
<dbReference type="CDD" id="cd03255">
    <property type="entry name" value="ABC_MJ0796_LolCDE_FtsE"/>
    <property type="match status" value="1"/>
</dbReference>
<evidence type="ECO:0000313" key="7">
    <source>
        <dbReference type="Proteomes" id="UP001168821"/>
    </source>
</evidence>
<keyword evidence="7" id="KW-1185">Reference proteome</keyword>
<dbReference type="InterPro" id="IPR017871">
    <property type="entry name" value="ABC_transporter-like_CS"/>
</dbReference>
<dbReference type="SMART" id="SM00382">
    <property type="entry name" value="AAA"/>
    <property type="match status" value="1"/>
</dbReference>
<evidence type="ECO:0000256" key="1">
    <source>
        <dbReference type="ARBA" id="ARBA00005417"/>
    </source>
</evidence>
<evidence type="ECO:0000313" key="6">
    <source>
        <dbReference type="EMBL" id="KAJ3616451.1"/>
    </source>
</evidence>
<dbReference type="AlphaFoldDB" id="A0AA38LYP6"/>
<dbReference type="Pfam" id="PF00005">
    <property type="entry name" value="ABC_tran"/>
    <property type="match status" value="1"/>
</dbReference>
<evidence type="ECO:0000256" key="2">
    <source>
        <dbReference type="ARBA" id="ARBA00022448"/>
    </source>
</evidence>
<gene>
    <name evidence="6" type="ORF">Zmor_011883</name>
</gene>
<dbReference type="PANTHER" id="PTHR42798:SF7">
    <property type="entry name" value="ALPHA-D-RIBOSE 1-METHYLPHOSPHONATE 5-TRIPHOSPHATE SYNTHASE SUBUNIT PHNL"/>
    <property type="match status" value="1"/>
</dbReference>
<dbReference type="Gene3D" id="3.40.50.300">
    <property type="entry name" value="P-loop containing nucleotide triphosphate hydrolases"/>
    <property type="match status" value="1"/>
</dbReference>
<comment type="caution">
    <text evidence="6">The sequence shown here is derived from an EMBL/GenBank/DDBJ whole genome shotgun (WGS) entry which is preliminary data.</text>
</comment>
<reference evidence="6" key="1">
    <citation type="journal article" date="2023" name="G3 (Bethesda)">
        <title>Whole genome assemblies of Zophobas morio and Tenebrio molitor.</title>
        <authorList>
            <person name="Kaur S."/>
            <person name="Stinson S.A."/>
            <person name="diCenzo G.C."/>
        </authorList>
    </citation>
    <scope>NUCLEOTIDE SEQUENCE</scope>
    <source>
        <strain evidence="6">QUZm001</strain>
    </source>
</reference>
<accession>A0AA38LYP6</accession>
<dbReference type="InterPro" id="IPR027417">
    <property type="entry name" value="P-loop_NTPase"/>
</dbReference>
<sequence>MNLQVQSGEIVAIMGASGAGKTTLLNLMSGLDRPTAGSIEINGKDLAKLKEPLLTKTRTSNISYIFQDYKLLDYLSPKDNILLTQHLNKKEISEQKLNHILSRLGLTKLMKLSINQLSGGQKQRVAIARALIGDNNLIFADEPTGALDLFTRDEIMKELTSNAKEFGKTVIMVTHDPYVAAYANRIIFIHDGKIESNVSGLKNEEISRKLFSLTHNE</sequence>
<dbReference type="InterPro" id="IPR003439">
    <property type="entry name" value="ABC_transporter-like_ATP-bd"/>
</dbReference>
<dbReference type="InterPro" id="IPR003593">
    <property type="entry name" value="AAA+_ATPase"/>
</dbReference>
<evidence type="ECO:0000259" key="5">
    <source>
        <dbReference type="PROSITE" id="PS50893"/>
    </source>
</evidence>
<dbReference type="PROSITE" id="PS50893">
    <property type="entry name" value="ABC_TRANSPORTER_2"/>
    <property type="match status" value="1"/>
</dbReference>